<reference evidence="1" key="7">
    <citation type="journal article" date="2005" name="Science">
        <title>The Transcriptional Landscape of the Mammalian Genome.</title>
        <authorList>
            <consortium name="The FANTOM Consortium"/>
            <consortium name="Riken Genome Exploration Research Group and Genome Science Group (Genome Network Project Core Group)"/>
        </authorList>
    </citation>
    <scope>NUCLEOTIDE SEQUENCE</scope>
    <source>
        <strain evidence="1">C57BL/6J</strain>
        <tissue evidence="1">Stomach</tissue>
    </source>
</reference>
<reference evidence="1" key="4">
    <citation type="journal article" date="2001" name="Nature">
        <title>Functional annotation of a full-length mouse cDNA collection.</title>
        <authorList>
            <consortium name="The RIKEN Genome Exploration Research Group Phase II Team and the FANTOM Consortium"/>
        </authorList>
    </citation>
    <scope>NUCLEOTIDE SEQUENCE</scope>
    <source>
        <strain evidence="1">C57BL/6J</strain>
        <tissue evidence="1">Stomach</tissue>
    </source>
</reference>
<organism evidence="1">
    <name type="scientific">Mus musculus</name>
    <name type="common">Mouse</name>
    <dbReference type="NCBI Taxonomy" id="10090"/>
    <lineage>
        <taxon>Eukaryota</taxon>
        <taxon>Metazoa</taxon>
        <taxon>Chordata</taxon>
        <taxon>Craniata</taxon>
        <taxon>Vertebrata</taxon>
        <taxon>Euteleostomi</taxon>
        <taxon>Mammalia</taxon>
        <taxon>Eutheria</taxon>
        <taxon>Euarchontoglires</taxon>
        <taxon>Glires</taxon>
        <taxon>Rodentia</taxon>
        <taxon>Myomorpha</taxon>
        <taxon>Muroidea</taxon>
        <taxon>Muridae</taxon>
        <taxon>Murinae</taxon>
        <taxon>Mus</taxon>
        <taxon>Mus</taxon>
    </lineage>
</organism>
<accession>Q3UQF9</accession>
<proteinExistence type="evidence at transcript level"/>
<protein>
    <submittedName>
        <fullName evidence="1">Uncharacterized protein</fullName>
    </submittedName>
</protein>
<dbReference type="EMBL" id="AK142489">
    <property type="protein sequence ID" value="BAE25083.1"/>
    <property type="molecule type" value="mRNA"/>
</dbReference>
<reference evidence="1" key="1">
    <citation type="journal article" date="1999" name="Methods Enzymol.">
        <title>High-efficiency full-length cDNA cloning.</title>
        <authorList>
            <person name="Carninci P."/>
            <person name="Hayashizaki Y."/>
        </authorList>
    </citation>
    <scope>NUCLEOTIDE SEQUENCE</scope>
    <source>
        <strain evidence="1">C57BL/6J</strain>
        <tissue evidence="1">Stomach</tissue>
    </source>
</reference>
<dbReference type="AlphaFoldDB" id="Q3UQF9"/>
<sequence length="114" mass="12833">MLAMTSSLKSEVSYFLLYVGRRQFDAESCFLEHFIKLMCHCLPAGLVSSDVLVTKANYLSMPQKVLWTLIEAALAIDLCPPLPSAHMHSYLPTQTAEHTKGVYFMSLRNSICIF</sequence>
<reference evidence="1" key="3">
    <citation type="journal article" date="2000" name="Genome Res.">
        <title>RIKEN integrated sequence analysis (RISA) system--384-format sequencing pipeline with 384 multicapillary sequencer.</title>
        <authorList>
            <person name="Shibata K."/>
            <person name="Itoh M."/>
            <person name="Aizawa K."/>
            <person name="Nagaoka S."/>
            <person name="Sasaki N."/>
            <person name="Carninci P."/>
            <person name="Konno H."/>
            <person name="Akiyama J."/>
            <person name="Nishi K."/>
            <person name="Kitsunai T."/>
            <person name="Tashiro H."/>
            <person name="Itoh M."/>
            <person name="Sumi N."/>
            <person name="Ishii Y."/>
            <person name="Nakamura S."/>
            <person name="Hazama M."/>
            <person name="Nishine T."/>
            <person name="Harada A."/>
            <person name="Yamamoto R."/>
            <person name="Matsumoto H."/>
            <person name="Sakaguchi S."/>
            <person name="Ikegami T."/>
            <person name="Kashiwagi K."/>
            <person name="Fujiwake S."/>
            <person name="Inoue K."/>
            <person name="Togawa Y."/>
            <person name="Izawa M."/>
            <person name="Ohara E."/>
            <person name="Watahiki M."/>
            <person name="Yoneda Y."/>
            <person name="Ishikawa T."/>
            <person name="Ozawa K."/>
            <person name="Tanaka T."/>
            <person name="Matsuura S."/>
            <person name="Kawai J."/>
            <person name="Okazaki Y."/>
            <person name="Muramatsu M."/>
            <person name="Inoue Y."/>
            <person name="Kira A."/>
            <person name="Hayashizaki Y."/>
        </authorList>
    </citation>
    <scope>NUCLEOTIDE SEQUENCE</scope>
    <source>
        <strain evidence="1">C57BL/6J</strain>
        <tissue evidence="1">Stomach</tissue>
    </source>
</reference>
<reference evidence="1" key="8">
    <citation type="journal article" date="2005" name="Science">
        <title>Antisense Transcription in the Mammalian Transcriptome.</title>
        <authorList>
            <consortium name="RIKEN Genome Exploration Research Group and Genome Science Group (Genome Network Project Core Group) and the FANTOM Consortium"/>
        </authorList>
    </citation>
    <scope>NUCLEOTIDE SEQUENCE</scope>
    <source>
        <strain evidence="1">C57BL/6J</strain>
        <tissue evidence="1">Stomach</tissue>
    </source>
</reference>
<reference evidence="1" key="6">
    <citation type="submission" date="2004-03" db="EMBL/GenBank/DDBJ databases">
        <authorList>
            <person name="Arakawa T."/>
            <person name="Carninci P."/>
            <person name="Fukuda S."/>
            <person name="Hashizume W."/>
            <person name="Hayashida K."/>
            <person name="Hori F."/>
            <person name="Iida J."/>
            <person name="Imamura K."/>
            <person name="Imotani K."/>
            <person name="Itoh M."/>
            <person name="Kanagawa S."/>
            <person name="Kawai J."/>
            <person name="Kojima M."/>
            <person name="Konno H."/>
            <person name="Murata M."/>
            <person name="Nakamura M."/>
            <person name="Ninomiya N."/>
            <person name="Nishiyori H."/>
            <person name="Nomura K."/>
            <person name="Ohno M."/>
            <person name="Sakazume N."/>
            <person name="Sano H."/>
            <person name="Sasaki D."/>
            <person name="Shibata K."/>
            <person name="Shiraki T."/>
            <person name="Tagami M."/>
            <person name="Tagami Y."/>
            <person name="Waki K."/>
            <person name="Watahiki A."/>
            <person name="Muramatsu M."/>
            <person name="Hayashizaki Y."/>
        </authorList>
    </citation>
    <scope>NUCLEOTIDE SEQUENCE</scope>
    <source>
        <strain evidence="1">C57BL/6J</strain>
        <tissue evidence="1">Stomach</tissue>
    </source>
</reference>
<reference evidence="1" key="2">
    <citation type="journal article" date="2000" name="Genome Res.">
        <title>Normalization and subtraction of cap-trapper-selected cDNAs to prepare full-length cDNA libraries for rapid discovery of new genes.</title>
        <authorList>
            <person name="Carninci P."/>
            <person name="Shibata Y."/>
            <person name="Hayatsu N."/>
            <person name="Sugahara Y."/>
            <person name="Shibata K."/>
            <person name="Itoh M."/>
            <person name="Konno H."/>
            <person name="Okazaki Y."/>
            <person name="Muramatsu M."/>
            <person name="Hayashizaki Y."/>
        </authorList>
    </citation>
    <scope>NUCLEOTIDE SEQUENCE</scope>
    <source>
        <strain evidence="1">C57BL/6J</strain>
        <tissue evidence="1">Stomach</tissue>
    </source>
</reference>
<evidence type="ECO:0000313" key="1">
    <source>
        <dbReference type="EMBL" id="BAE25083.1"/>
    </source>
</evidence>
<name>Q3UQF9_MOUSE</name>
<reference evidence="1" key="5">
    <citation type="journal article" date="2002" name="Nature">
        <title>Analysis of the mouse transcriptome based on functional annotation of 60,770 full-length cDNAs.</title>
        <authorList>
            <consortium name="The FANTOM Consortium and the RIKEN Genome Exploration Research Group Phase I and II Team"/>
        </authorList>
    </citation>
    <scope>NUCLEOTIDE SEQUENCE</scope>
    <source>
        <strain evidence="1">C57BL/6J</strain>
        <tissue evidence="1">Stomach</tissue>
    </source>
</reference>